<dbReference type="OrthoDB" id="5346056at2"/>
<organism evidence="1 2">
    <name type="scientific">Aliarcobacter vitoriensis</name>
    <dbReference type="NCBI Taxonomy" id="2011099"/>
    <lineage>
        <taxon>Bacteria</taxon>
        <taxon>Pseudomonadati</taxon>
        <taxon>Campylobacterota</taxon>
        <taxon>Epsilonproteobacteria</taxon>
        <taxon>Campylobacterales</taxon>
        <taxon>Arcobacteraceae</taxon>
        <taxon>Aliarcobacter</taxon>
    </lineage>
</organism>
<evidence type="ECO:0000313" key="1">
    <source>
        <dbReference type="EMBL" id="RBQ29421.1"/>
    </source>
</evidence>
<dbReference type="RefSeq" id="WP_113893958.1">
    <property type="nucleotide sequence ID" value="NZ_JANJGA010000006.1"/>
</dbReference>
<reference evidence="1 2" key="1">
    <citation type="submission" date="2017-10" db="EMBL/GenBank/DDBJ databases">
        <title>Genomics of the genus Arcobacter.</title>
        <authorList>
            <person name="Perez-Cataluna A."/>
            <person name="Figueras M.J."/>
        </authorList>
    </citation>
    <scope>NUCLEOTIDE SEQUENCE [LARGE SCALE GENOMIC DNA]</scope>
    <source>
        <strain evidence="1 2">CECT 9230</strain>
    </source>
</reference>
<keyword evidence="2" id="KW-1185">Reference proteome</keyword>
<proteinExistence type="predicted"/>
<dbReference type="AlphaFoldDB" id="A0A366MT38"/>
<accession>A0A366MT38</accession>
<dbReference type="EMBL" id="PDKB01000006">
    <property type="protein sequence ID" value="RBQ29421.1"/>
    <property type="molecule type" value="Genomic_DNA"/>
</dbReference>
<comment type="caution">
    <text evidence="1">The sequence shown here is derived from an EMBL/GenBank/DDBJ whole genome shotgun (WGS) entry which is preliminary data.</text>
</comment>
<name>A0A366MT38_9BACT</name>
<sequence length="315" mass="37707">MILKKFIIKDQKELYRHKNYLLSLDLEFDSHKKEYSNSGYLDFNTEYELVEFLKNGDFKYTITEEKITDFKKQIIAKYKTLQIDTNNIFIVEKNDNSKIYLLNQTKNQIQILDLKKSNFKSYKIDKDIQNETNLSIKVLKTLASNDNDFKELFNIFAILENQNSEELLFIDKLKKFKYFCISKIKEKQQDMFLCNCIEGFFPETKFYVKGDRVFSDYTNYFLSYEQEFKLWKYLYNNRNLIGVFKEPTLNQLFVGRKLYIIDEFENKIKVIIKSAKFSEDNQGIIISLSNGISIQKLSKIFTKEELQKRVIEARD</sequence>
<dbReference type="Proteomes" id="UP000252669">
    <property type="component" value="Unassembled WGS sequence"/>
</dbReference>
<evidence type="ECO:0000313" key="2">
    <source>
        <dbReference type="Proteomes" id="UP000252669"/>
    </source>
</evidence>
<gene>
    <name evidence="1" type="ORF">CRU91_04875</name>
</gene>
<protein>
    <submittedName>
        <fullName evidence="1">Uncharacterized protein</fullName>
    </submittedName>
</protein>